<keyword evidence="3" id="KW-1185">Reference proteome</keyword>
<reference evidence="2 3" key="1">
    <citation type="submission" date="2018-04" db="EMBL/GenBank/DDBJ databases">
        <title>Genomic Encyclopedia of Archaeal and Bacterial Type Strains, Phase II (KMG-II): from individual species to whole genera.</title>
        <authorList>
            <person name="Goeker M."/>
        </authorList>
    </citation>
    <scope>NUCLEOTIDE SEQUENCE [LARGE SCALE GENOMIC DNA]</scope>
    <source>
        <strain evidence="2 3">DSM 100434</strain>
    </source>
</reference>
<dbReference type="AlphaFoldDB" id="A0A2T5HVW3"/>
<dbReference type="Proteomes" id="UP000244077">
    <property type="component" value="Unassembled WGS sequence"/>
</dbReference>
<accession>A0A2T5HVW3</accession>
<evidence type="ECO:0000313" key="2">
    <source>
        <dbReference type="EMBL" id="PTQ75729.1"/>
    </source>
</evidence>
<organism evidence="2 3">
    <name type="scientific">Celeribacter persicus</name>
    <dbReference type="NCBI Taxonomy" id="1651082"/>
    <lineage>
        <taxon>Bacteria</taxon>
        <taxon>Pseudomonadati</taxon>
        <taxon>Pseudomonadota</taxon>
        <taxon>Alphaproteobacteria</taxon>
        <taxon>Rhodobacterales</taxon>
        <taxon>Roseobacteraceae</taxon>
        <taxon>Celeribacter</taxon>
    </lineage>
</organism>
<dbReference type="OrthoDB" id="9962355at2"/>
<sequence length="115" mass="13199">MSLPSHATSYRMVIASAPGHLRLSFLTGHNGSADNRAYPPRFESPQMQPGLPPRESEMIERLLELCTEYQHQGKHDLAALIDRIGMRMMQMFLERLEQNTPAEPQDKPQEWPQKT</sequence>
<feature type="region of interest" description="Disordered" evidence="1">
    <location>
        <begin position="96"/>
        <end position="115"/>
    </location>
</feature>
<evidence type="ECO:0000313" key="3">
    <source>
        <dbReference type="Proteomes" id="UP000244077"/>
    </source>
</evidence>
<gene>
    <name evidence="2" type="ORF">C8N42_101270</name>
</gene>
<feature type="region of interest" description="Disordered" evidence="1">
    <location>
        <begin position="32"/>
        <end position="53"/>
    </location>
</feature>
<comment type="caution">
    <text evidence="2">The sequence shown here is derived from an EMBL/GenBank/DDBJ whole genome shotgun (WGS) entry which is preliminary data.</text>
</comment>
<dbReference type="RefSeq" id="WP_107814733.1">
    <property type="nucleotide sequence ID" value="NZ_QAOH01000001.1"/>
</dbReference>
<name>A0A2T5HVW3_9RHOB</name>
<protein>
    <submittedName>
        <fullName evidence="2">Uncharacterized protein</fullName>
    </submittedName>
</protein>
<evidence type="ECO:0000256" key="1">
    <source>
        <dbReference type="SAM" id="MobiDB-lite"/>
    </source>
</evidence>
<proteinExistence type="predicted"/>
<dbReference type="EMBL" id="QAOH01000001">
    <property type="protein sequence ID" value="PTQ75729.1"/>
    <property type="molecule type" value="Genomic_DNA"/>
</dbReference>